<sequence length="712" mass="80545">MIFRAALILARRSGVARLPFVRLQATATATPAQQPSKQQNLNPKPFKPRVNRKVRDITQQVQALAEAALPTDLSEAIDILEEGVSYLREVQVAERVRERELFDAFQPSLAILMGKMAGSNMGGRSQEDVLDMLVEHRIAHGALFSNLAKEVIKGSGEGKYAAVLQLWLKFLDYDKTMHAEKVPINKELAEYKQHGFFWADFKDLAYYSFVMQCVSEGVQPTVEDALKVISAGKAESNLPRYHHVETALRRAGASEDMAAFKKVHNAMMAQVREPNGPDVNRHIKNAVESRSASRLEKVYLMILEASEKLKQPVSEHTLNKLMLAFIEIGVYNRVFDIFRSMLAGGISQPNQNSFDLVFKAMGHPERLKPMNEKERLAEAKTVDATYKAMLASGRKMTPKTLAYVVACFANTNDFARVDELMKKYSNFTTIDATKNNILIGLALNNKIEEAEQKLKEFLTKDPAFTPYTYTMNTLFAHYTKQRRFDDAEKLLEFMKRKNIPEDVATVTTAIDFYFKLITSRGQVPDIALVLEKLRQTDLEFTQGTVNTILDTLCRAGVNLNAARAVYKHFTSENPRFRYSPAMAATMIRAELSFGSVYNAEAYFDFFVKNIENTTRMWNMMIRGLLSKDTGLAVDYFHKMKAQKAAGVQPNAYTFYFLLSHFRKTNNAEKVKWTLEELAQADLKTYGDVLPGLVDSLKADFRVDPALVAKLRL</sequence>
<evidence type="ECO:0000313" key="5">
    <source>
        <dbReference type="EMBL" id="PSK37916.1"/>
    </source>
</evidence>
<evidence type="ECO:0000256" key="4">
    <source>
        <dbReference type="SAM" id="MobiDB-lite"/>
    </source>
</evidence>
<feature type="region of interest" description="Disordered" evidence="4">
    <location>
        <begin position="27"/>
        <end position="48"/>
    </location>
</feature>
<dbReference type="InterPro" id="IPR011990">
    <property type="entry name" value="TPR-like_helical_dom_sf"/>
</dbReference>
<dbReference type="GO" id="GO:0007005">
    <property type="term" value="P:mitochondrion organization"/>
    <property type="evidence" value="ECO:0007669"/>
    <property type="project" value="TreeGrafter"/>
</dbReference>
<organism evidence="5 6">
    <name type="scientific">Candidozyma pseudohaemuli</name>
    <dbReference type="NCBI Taxonomy" id="418784"/>
    <lineage>
        <taxon>Eukaryota</taxon>
        <taxon>Fungi</taxon>
        <taxon>Dikarya</taxon>
        <taxon>Ascomycota</taxon>
        <taxon>Saccharomycotina</taxon>
        <taxon>Pichiomycetes</taxon>
        <taxon>Metschnikowiaceae</taxon>
        <taxon>Candidozyma</taxon>
    </lineage>
</organism>
<dbReference type="AlphaFoldDB" id="A0A2P7YPM4"/>
<dbReference type="PANTHER" id="PTHR47934">
    <property type="entry name" value="PENTATRICOPEPTIDE REPEAT-CONTAINING PROTEIN PET309, MITOCHONDRIAL"/>
    <property type="match status" value="1"/>
</dbReference>
<dbReference type="GeneID" id="36566556"/>
<dbReference type="Gene3D" id="1.25.40.10">
    <property type="entry name" value="Tetratricopeptide repeat domain"/>
    <property type="match status" value="2"/>
</dbReference>
<dbReference type="GO" id="GO:0006396">
    <property type="term" value="P:RNA processing"/>
    <property type="evidence" value="ECO:0007669"/>
    <property type="project" value="TreeGrafter"/>
</dbReference>
<dbReference type="PANTHER" id="PTHR47934:SF28">
    <property type="entry name" value="OS04G0488500 PROTEIN"/>
    <property type="match status" value="1"/>
</dbReference>
<dbReference type="OrthoDB" id="185373at2759"/>
<dbReference type="InterPro" id="IPR002885">
    <property type="entry name" value="PPR_rpt"/>
</dbReference>
<dbReference type="GO" id="GO:0003729">
    <property type="term" value="F:mRNA binding"/>
    <property type="evidence" value="ECO:0007669"/>
    <property type="project" value="TreeGrafter"/>
</dbReference>
<dbReference type="NCBIfam" id="TIGR00756">
    <property type="entry name" value="PPR"/>
    <property type="match status" value="1"/>
</dbReference>
<evidence type="ECO:0000256" key="2">
    <source>
        <dbReference type="ARBA" id="ARBA00044527"/>
    </source>
</evidence>
<dbReference type="GO" id="GO:0005739">
    <property type="term" value="C:mitochondrion"/>
    <property type="evidence" value="ECO:0007669"/>
    <property type="project" value="UniProtKB-SubCell"/>
</dbReference>
<comment type="subcellular location">
    <subcellularLocation>
        <location evidence="1">Mitochondrion</location>
    </subcellularLocation>
</comment>
<evidence type="ECO:0000256" key="1">
    <source>
        <dbReference type="ARBA" id="ARBA00004173"/>
    </source>
</evidence>
<dbReference type="VEuPathDB" id="FungiDB:C7M61_003167"/>
<evidence type="ECO:0000256" key="3">
    <source>
        <dbReference type="PROSITE-ProRule" id="PRU00708"/>
    </source>
</evidence>
<proteinExistence type="predicted"/>
<reference evidence="5 6" key="1">
    <citation type="submission" date="2018-03" db="EMBL/GenBank/DDBJ databases">
        <title>Candida pseudohaemulonii genome assembly and annotation.</title>
        <authorList>
            <person name="Munoz J.F."/>
            <person name="Gade L.G."/>
            <person name="Chow N.A."/>
            <person name="Litvintseva A.P."/>
            <person name="Loparev V.N."/>
            <person name="Cuomo C.A."/>
        </authorList>
    </citation>
    <scope>NUCLEOTIDE SEQUENCE [LARGE SCALE GENOMIC DNA]</scope>
    <source>
        <strain evidence="5 6">B12108</strain>
    </source>
</reference>
<keyword evidence="6" id="KW-1185">Reference proteome</keyword>
<dbReference type="STRING" id="418784.A0A2P7YPM4"/>
<protein>
    <recommendedName>
        <fullName evidence="2">Mitochondrial 15S rRNA processing factor CCM1</fullName>
    </recommendedName>
</protein>
<dbReference type="Proteomes" id="UP000241107">
    <property type="component" value="Unassembled WGS sequence"/>
</dbReference>
<dbReference type="Pfam" id="PF13041">
    <property type="entry name" value="PPR_2"/>
    <property type="match status" value="1"/>
</dbReference>
<feature type="repeat" description="PPR" evidence="3">
    <location>
        <begin position="467"/>
        <end position="501"/>
    </location>
</feature>
<comment type="caution">
    <text evidence="5">The sequence shown here is derived from an EMBL/GenBank/DDBJ whole genome shotgun (WGS) entry which is preliminary data.</text>
</comment>
<dbReference type="InterPro" id="IPR051114">
    <property type="entry name" value="Mito_RNA_Proc_CCM1"/>
</dbReference>
<accession>A0A2P7YPM4</accession>
<dbReference type="EMBL" id="PYFQ01000007">
    <property type="protein sequence ID" value="PSK37916.1"/>
    <property type="molecule type" value="Genomic_DNA"/>
</dbReference>
<gene>
    <name evidence="5" type="ORF">C7M61_003167</name>
</gene>
<dbReference type="PROSITE" id="PS51375">
    <property type="entry name" value="PPR"/>
    <property type="match status" value="1"/>
</dbReference>
<dbReference type="RefSeq" id="XP_024713426.1">
    <property type="nucleotide sequence ID" value="XM_024858516.1"/>
</dbReference>
<evidence type="ECO:0000313" key="6">
    <source>
        <dbReference type="Proteomes" id="UP000241107"/>
    </source>
</evidence>
<name>A0A2P7YPM4_9ASCO</name>